<evidence type="ECO:0000313" key="3">
    <source>
        <dbReference type="Proteomes" id="UP001180020"/>
    </source>
</evidence>
<organism evidence="2 3">
    <name type="scientific">Acorus calamus</name>
    <name type="common">Sweet flag</name>
    <dbReference type="NCBI Taxonomy" id="4465"/>
    <lineage>
        <taxon>Eukaryota</taxon>
        <taxon>Viridiplantae</taxon>
        <taxon>Streptophyta</taxon>
        <taxon>Embryophyta</taxon>
        <taxon>Tracheophyta</taxon>
        <taxon>Spermatophyta</taxon>
        <taxon>Magnoliopsida</taxon>
        <taxon>Liliopsida</taxon>
        <taxon>Acoraceae</taxon>
        <taxon>Acorus</taxon>
    </lineage>
</organism>
<feature type="region of interest" description="Disordered" evidence="1">
    <location>
        <begin position="33"/>
        <end position="73"/>
    </location>
</feature>
<sequence length="104" mass="11723">MGVSLGVDFHVTVGLDKLSVEEIEPRLIELQHLREGASAPVESESEEQINEDSEEDESGESEKRKLEEETDTTPSAQIELILKFRIPKVGTMSELKMEVEKIIR</sequence>
<proteinExistence type="predicted"/>
<reference evidence="2" key="2">
    <citation type="submission" date="2023-06" db="EMBL/GenBank/DDBJ databases">
        <authorList>
            <person name="Ma L."/>
            <person name="Liu K.-W."/>
            <person name="Li Z."/>
            <person name="Hsiao Y.-Y."/>
            <person name="Qi Y."/>
            <person name="Fu T."/>
            <person name="Tang G."/>
            <person name="Zhang D."/>
            <person name="Sun W.-H."/>
            <person name="Liu D.-K."/>
            <person name="Li Y."/>
            <person name="Chen G.-Z."/>
            <person name="Liu X.-D."/>
            <person name="Liao X.-Y."/>
            <person name="Jiang Y.-T."/>
            <person name="Yu X."/>
            <person name="Hao Y."/>
            <person name="Huang J."/>
            <person name="Zhao X.-W."/>
            <person name="Ke S."/>
            <person name="Chen Y.-Y."/>
            <person name="Wu W.-L."/>
            <person name="Hsu J.-L."/>
            <person name="Lin Y.-F."/>
            <person name="Huang M.-D."/>
            <person name="Li C.-Y."/>
            <person name="Huang L."/>
            <person name="Wang Z.-W."/>
            <person name="Zhao X."/>
            <person name="Zhong W.-Y."/>
            <person name="Peng D.-H."/>
            <person name="Ahmad S."/>
            <person name="Lan S."/>
            <person name="Zhang J.-S."/>
            <person name="Tsai W.-C."/>
            <person name="Van De Peer Y."/>
            <person name="Liu Z.-J."/>
        </authorList>
    </citation>
    <scope>NUCLEOTIDE SEQUENCE</scope>
    <source>
        <strain evidence="2">CP</strain>
        <tissue evidence="2">Leaves</tissue>
    </source>
</reference>
<dbReference type="EMBL" id="JAUJYO010000018">
    <property type="protein sequence ID" value="KAK1289376.1"/>
    <property type="molecule type" value="Genomic_DNA"/>
</dbReference>
<comment type="caution">
    <text evidence="2">The sequence shown here is derived from an EMBL/GenBank/DDBJ whole genome shotgun (WGS) entry which is preliminary data.</text>
</comment>
<reference evidence="2" key="1">
    <citation type="journal article" date="2023" name="Nat. Commun.">
        <title>Diploid and tetraploid genomes of Acorus and the evolution of monocots.</title>
        <authorList>
            <person name="Ma L."/>
            <person name="Liu K.W."/>
            <person name="Li Z."/>
            <person name="Hsiao Y.Y."/>
            <person name="Qi Y."/>
            <person name="Fu T."/>
            <person name="Tang G.D."/>
            <person name="Zhang D."/>
            <person name="Sun W.H."/>
            <person name="Liu D.K."/>
            <person name="Li Y."/>
            <person name="Chen G.Z."/>
            <person name="Liu X.D."/>
            <person name="Liao X.Y."/>
            <person name="Jiang Y.T."/>
            <person name="Yu X."/>
            <person name="Hao Y."/>
            <person name="Huang J."/>
            <person name="Zhao X.W."/>
            <person name="Ke S."/>
            <person name="Chen Y.Y."/>
            <person name="Wu W.L."/>
            <person name="Hsu J.L."/>
            <person name="Lin Y.F."/>
            <person name="Huang M.D."/>
            <person name="Li C.Y."/>
            <person name="Huang L."/>
            <person name="Wang Z.W."/>
            <person name="Zhao X."/>
            <person name="Zhong W.Y."/>
            <person name="Peng D.H."/>
            <person name="Ahmad S."/>
            <person name="Lan S."/>
            <person name="Zhang J.S."/>
            <person name="Tsai W.C."/>
            <person name="Van de Peer Y."/>
            <person name="Liu Z.J."/>
        </authorList>
    </citation>
    <scope>NUCLEOTIDE SEQUENCE</scope>
    <source>
        <strain evidence="2">CP</strain>
    </source>
</reference>
<evidence type="ECO:0000313" key="2">
    <source>
        <dbReference type="EMBL" id="KAK1289376.1"/>
    </source>
</evidence>
<dbReference type="Proteomes" id="UP001180020">
    <property type="component" value="Unassembled WGS sequence"/>
</dbReference>
<protein>
    <submittedName>
        <fullName evidence="2">Uncharacterized protein</fullName>
    </submittedName>
</protein>
<evidence type="ECO:0000256" key="1">
    <source>
        <dbReference type="SAM" id="MobiDB-lite"/>
    </source>
</evidence>
<dbReference type="AlphaFoldDB" id="A0AAV9CKE8"/>
<gene>
    <name evidence="2" type="ORF">QJS10_CPB18g00997</name>
</gene>
<keyword evidence="3" id="KW-1185">Reference proteome</keyword>
<name>A0AAV9CKE8_ACOCL</name>
<feature type="compositionally biased region" description="Acidic residues" evidence="1">
    <location>
        <begin position="43"/>
        <end position="59"/>
    </location>
</feature>
<accession>A0AAV9CKE8</accession>